<keyword evidence="2" id="KW-0677">Repeat</keyword>
<dbReference type="SUPFAM" id="SSF158235">
    <property type="entry name" value="SOCS box-like"/>
    <property type="match status" value="1"/>
</dbReference>
<evidence type="ECO:0000256" key="1">
    <source>
        <dbReference type="ARBA" id="ARBA00022574"/>
    </source>
</evidence>
<keyword evidence="3" id="KW-0833">Ubl conjugation pathway</keyword>
<proteinExistence type="predicted"/>
<dbReference type="PANTHER" id="PTHR15622:SF2">
    <property type="entry name" value="U4_U6 SMALL NUCLEAR RIBONUCLEOPROTEIN PRP4"/>
    <property type="match status" value="1"/>
</dbReference>
<dbReference type="GO" id="GO:0035556">
    <property type="term" value="P:intracellular signal transduction"/>
    <property type="evidence" value="ECO:0007669"/>
    <property type="project" value="InterPro"/>
</dbReference>
<dbReference type="GO" id="GO:0000209">
    <property type="term" value="P:protein polyubiquitination"/>
    <property type="evidence" value="ECO:0007669"/>
    <property type="project" value="TreeGrafter"/>
</dbReference>
<dbReference type="AlphaFoldDB" id="A0A7J7JWL4"/>
<evidence type="ECO:0000313" key="7">
    <source>
        <dbReference type="Proteomes" id="UP000593567"/>
    </source>
</evidence>
<dbReference type="InterPro" id="IPR036036">
    <property type="entry name" value="SOCS_box-like_dom_sf"/>
</dbReference>
<dbReference type="Proteomes" id="UP000593567">
    <property type="component" value="Unassembled WGS sequence"/>
</dbReference>
<evidence type="ECO:0000313" key="6">
    <source>
        <dbReference type="EMBL" id="KAF6030810.1"/>
    </source>
</evidence>
<sequence length="417" mass="46339">MDVEVRQSFPDEKHAADFDIEKIVTKHSAHHDVNIANEVLPHRKVHTVCRNCVWSEDGKLFAWACNEYTIQIMSADAITSNNQQMEDTLSVECNYPVTSLLFVSSNETVQDCGDNQGYQLLRWRENKTVMVVGMKSGRVRVINVRDGSILLELIDHKDHVSSLSVSPSLILVSASYDGTIKFWDLADDGNMFHSFLVANYTACRGVRHKVLSVAWSPDGARVATTGTFKAVVIFDMRNKEPSLTLSGHVNRVNRCQFSPDGTLLVSSSVDTTCIVWNSYTGVIICRLGHQFPEPCPWFPGESDTDVLDCAFSKTGLQVVTAADDGYLRFWDLHSPNSPVSICAVDNPLCCSFNQNGGFLAVGSTTGDLVIVQPTRTLPSLLQLCRLACNTSQHIQYDSVDKLVIPTTLKNYLRYDSF</sequence>
<dbReference type="EMBL" id="VXIV02001670">
    <property type="protein sequence ID" value="KAF6030810.1"/>
    <property type="molecule type" value="Genomic_DNA"/>
</dbReference>
<organism evidence="6 7">
    <name type="scientific">Bugula neritina</name>
    <name type="common">Brown bryozoan</name>
    <name type="synonym">Sertularia neritina</name>
    <dbReference type="NCBI Taxonomy" id="10212"/>
    <lineage>
        <taxon>Eukaryota</taxon>
        <taxon>Metazoa</taxon>
        <taxon>Spiralia</taxon>
        <taxon>Lophotrochozoa</taxon>
        <taxon>Bryozoa</taxon>
        <taxon>Gymnolaemata</taxon>
        <taxon>Cheilostomatida</taxon>
        <taxon>Flustrina</taxon>
        <taxon>Buguloidea</taxon>
        <taxon>Bugulidae</taxon>
        <taxon>Bugula</taxon>
    </lineage>
</organism>
<feature type="repeat" description="WD" evidence="4">
    <location>
        <begin position="306"/>
        <end position="340"/>
    </location>
</feature>
<comment type="caution">
    <text evidence="6">The sequence shown here is derived from an EMBL/GenBank/DDBJ whole genome shotgun (WGS) entry which is preliminary data.</text>
</comment>
<dbReference type="SMART" id="SM00320">
    <property type="entry name" value="WD40"/>
    <property type="match status" value="6"/>
</dbReference>
<gene>
    <name evidence="6" type="ORF">EB796_010886</name>
</gene>
<dbReference type="CDD" id="cd03587">
    <property type="entry name" value="SOCS"/>
    <property type="match status" value="1"/>
</dbReference>
<dbReference type="Gene3D" id="2.130.10.10">
    <property type="entry name" value="YVTN repeat-like/Quinoprotein amine dehydrogenase"/>
    <property type="match status" value="3"/>
</dbReference>
<feature type="repeat" description="WD" evidence="4">
    <location>
        <begin position="153"/>
        <end position="185"/>
    </location>
</feature>
<dbReference type="InterPro" id="IPR019775">
    <property type="entry name" value="WD40_repeat_CS"/>
</dbReference>
<name>A0A7J7JWL4_BUGNE</name>
<keyword evidence="7" id="KW-1185">Reference proteome</keyword>
<feature type="domain" description="SOCS box" evidence="5">
    <location>
        <begin position="379"/>
        <end position="417"/>
    </location>
</feature>
<dbReference type="SUPFAM" id="SSF50978">
    <property type="entry name" value="WD40 repeat-like"/>
    <property type="match status" value="1"/>
</dbReference>
<dbReference type="InterPro" id="IPR051983">
    <property type="entry name" value="WSB_SOCS-box_domain"/>
</dbReference>
<evidence type="ECO:0000256" key="2">
    <source>
        <dbReference type="ARBA" id="ARBA00022737"/>
    </source>
</evidence>
<dbReference type="PROSITE" id="PS00678">
    <property type="entry name" value="WD_REPEATS_1"/>
    <property type="match status" value="2"/>
</dbReference>
<feature type="repeat" description="WD" evidence="4">
    <location>
        <begin position="245"/>
        <end position="277"/>
    </location>
</feature>
<dbReference type="SMART" id="SM00969">
    <property type="entry name" value="SOCS_box"/>
    <property type="match status" value="1"/>
</dbReference>
<dbReference type="PROSITE" id="PS50082">
    <property type="entry name" value="WD_REPEATS_2"/>
    <property type="match status" value="3"/>
</dbReference>
<protein>
    <recommendedName>
        <fullName evidence="5">SOCS box domain-containing protein</fullName>
    </recommendedName>
</protein>
<accession>A0A7J7JWL4</accession>
<evidence type="ECO:0000256" key="3">
    <source>
        <dbReference type="ARBA" id="ARBA00022786"/>
    </source>
</evidence>
<dbReference type="PROSITE" id="PS50294">
    <property type="entry name" value="WD_REPEATS_REGION"/>
    <property type="match status" value="2"/>
</dbReference>
<dbReference type="InterPro" id="IPR015943">
    <property type="entry name" value="WD40/YVTN_repeat-like_dom_sf"/>
</dbReference>
<dbReference type="OrthoDB" id="538223at2759"/>
<keyword evidence="1 4" id="KW-0853">WD repeat</keyword>
<evidence type="ECO:0000256" key="4">
    <source>
        <dbReference type="PROSITE-ProRule" id="PRU00221"/>
    </source>
</evidence>
<dbReference type="Gene3D" id="1.10.750.20">
    <property type="entry name" value="SOCS box"/>
    <property type="match status" value="1"/>
</dbReference>
<dbReference type="InterPro" id="IPR001496">
    <property type="entry name" value="SOCS_box"/>
</dbReference>
<reference evidence="6" key="1">
    <citation type="submission" date="2020-06" db="EMBL/GenBank/DDBJ databases">
        <title>Draft genome of Bugula neritina, a colonial animal packing powerful symbionts and potential medicines.</title>
        <authorList>
            <person name="Rayko M."/>
        </authorList>
    </citation>
    <scope>NUCLEOTIDE SEQUENCE [LARGE SCALE GENOMIC DNA]</scope>
    <source>
        <strain evidence="6">Kwan_BN1</strain>
    </source>
</reference>
<dbReference type="Pfam" id="PF00400">
    <property type="entry name" value="WD40"/>
    <property type="match status" value="4"/>
</dbReference>
<dbReference type="PANTHER" id="PTHR15622">
    <property type="entry name" value="WD40 REPEAT PROTEIN"/>
    <property type="match status" value="1"/>
</dbReference>
<dbReference type="PRINTS" id="PR00320">
    <property type="entry name" value="GPROTEINBRPT"/>
</dbReference>
<evidence type="ECO:0000259" key="5">
    <source>
        <dbReference type="PROSITE" id="PS50225"/>
    </source>
</evidence>
<dbReference type="InterPro" id="IPR020472">
    <property type="entry name" value="WD40_PAC1"/>
</dbReference>
<dbReference type="PROSITE" id="PS50225">
    <property type="entry name" value="SOCS"/>
    <property type="match status" value="1"/>
</dbReference>
<dbReference type="InterPro" id="IPR036322">
    <property type="entry name" value="WD40_repeat_dom_sf"/>
</dbReference>
<dbReference type="InterPro" id="IPR001680">
    <property type="entry name" value="WD40_rpt"/>
</dbReference>